<feature type="region of interest" description="Disordered" evidence="2">
    <location>
        <begin position="536"/>
        <end position="592"/>
    </location>
</feature>
<dbReference type="EMBL" id="JBBCAQ010000037">
    <property type="protein sequence ID" value="KAK7573836.1"/>
    <property type="molecule type" value="Genomic_DNA"/>
</dbReference>
<feature type="region of interest" description="Disordered" evidence="2">
    <location>
        <begin position="58"/>
        <end position="83"/>
    </location>
</feature>
<accession>A0AAN9XXR5</accession>
<dbReference type="Proteomes" id="UP001367676">
    <property type="component" value="Unassembled WGS sequence"/>
</dbReference>
<name>A0AAN9XXR5_9HEMI</name>
<feature type="coiled-coil region" evidence="1">
    <location>
        <begin position="185"/>
        <end position="219"/>
    </location>
</feature>
<evidence type="ECO:0000256" key="1">
    <source>
        <dbReference type="SAM" id="Coils"/>
    </source>
</evidence>
<reference evidence="3 4" key="1">
    <citation type="submission" date="2024-03" db="EMBL/GenBank/DDBJ databases">
        <title>Adaptation during the transition from Ophiocordyceps entomopathogen to insect associate is accompanied by gene loss and intensified selection.</title>
        <authorList>
            <person name="Ward C.M."/>
            <person name="Onetto C.A."/>
            <person name="Borneman A.R."/>
        </authorList>
    </citation>
    <scope>NUCLEOTIDE SEQUENCE [LARGE SCALE GENOMIC DNA]</scope>
    <source>
        <strain evidence="3">AWRI1</strain>
        <tissue evidence="3">Single Adult Female</tissue>
    </source>
</reference>
<feature type="region of interest" description="Disordered" evidence="2">
    <location>
        <begin position="892"/>
        <end position="925"/>
    </location>
</feature>
<comment type="caution">
    <text evidence="3">The sequence shown here is derived from an EMBL/GenBank/DDBJ whole genome shotgun (WGS) entry which is preliminary data.</text>
</comment>
<feature type="compositionally biased region" description="Acidic residues" evidence="2">
    <location>
        <begin position="631"/>
        <end position="640"/>
    </location>
</feature>
<feature type="region of interest" description="Disordered" evidence="2">
    <location>
        <begin position="610"/>
        <end position="688"/>
    </location>
</feature>
<protein>
    <submittedName>
        <fullName evidence="3">Uncharacterized protein</fullName>
    </submittedName>
</protein>
<keyword evidence="4" id="KW-1185">Reference proteome</keyword>
<keyword evidence="1" id="KW-0175">Coiled coil</keyword>
<sequence length="925" mass="102030">MGGVPKFYGHDSPIAALLVLGMIVRASSFREGKQSQGGINGVICALTYIYELREDRDEDPAAAPGSGTEKGATSEDRELGPRAGGGRFRGVRCRGQDRCRGLRIGSAVCIAFVGEVLSSLRLTSHDPETRTGEEFLPSVERAGYRRMRDSASPPTAVYGHSCEKSYECPKCFRISEYCEELASTIDFAIGRVELLEGERDHLQERVKELQTELTQARAALRYTPFETRDDEGTPLTRRGMQPMVVDRRPTGQVYRTLPPRVPEFVYVVGPAPEPLGRPRTDVELDARGRAQFTYHPRHIVQKPGVRVETVLQRARAAAGRETTEMRAQYHRVVGSGLPLDLEQQIRFANTLIKSNSVAQPIIVHLPVVNYIDGINHTRIVVDTREKALSMASFHMFRNENLRQFIHTPYVHYPFEMTAAELATHDAEVDLQLGSYNFHSKVAIGLTHSWKHTRIVLSVTDLVKLLVAVDMKTHIMELDLGGNSHSCRFYWYCEHLYRSPFQRDQDLGQTLAKENVRTQMNWMYGLHPLPEEPYCGGLPGDIPLRAPRPSPQEEGEASPEVIQGSPTAPESVDAADTLLSPGPSPGHSPSTVDTVILTPADIVVHSTAAEEDELPAYQPMELPPMPGGLVDISEEEDEEMPEAQAVASSSSSHSGLSDITTEDDSASSVLAPLPKNVPRSRSSSDDEGSQPPYYYLVLVVSPRIGGSAYVAAISLSCLLLMITAMPKPPTNNYVHECSGSFDCSECFLAREHDRDLKATLRIAVGCYDPDKSTWAVRSAMRMGIRAERAAIYRAIRDFPYAPWRKAELRCLRSIQRDFTPHAPVRNPPHRLGRPAMGGVPKFYGHDSPIAALLVLGMIVRASSFREGKQSQGGINGVICALTYIYELREDRDEDPAAAPGSGTEKGATSEDRELGPRGASSTCMLM</sequence>
<organism evidence="3 4">
    <name type="scientific">Parthenolecanium corni</name>
    <dbReference type="NCBI Taxonomy" id="536013"/>
    <lineage>
        <taxon>Eukaryota</taxon>
        <taxon>Metazoa</taxon>
        <taxon>Ecdysozoa</taxon>
        <taxon>Arthropoda</taxon>
        <taxon>Hexapoda</taxon>
        <taxon>Insecta</taxon>
        <taxon>Pterygota</taxon>
        <taxon>Neoptera</taxon>
        <taxon>Paraneoptera</taxon>
        <taxon>Hemiptera</taxon>
        <taxon>Sternorrhyncha</taxon>
        <taxon>Coccoidea</taxon>
        <taxon>Coccidae</taxon>
        <taxon>Parthenolecanium</taxon>
    </lineage>
</organism>
<dbReference type="AlphaFoldDB" id="A0AAN9XXR5"/>
<evidence type="ECO:0000256" key="2">
    <source>
        <dbReference type="SAM" id="MobiDB-lite"/>
    </source>
</evidence>
<proteinExistence type="predicted"/>
<evidence type="ECO:0000313" key="3">
    <source>
        <dbReference type="EMBL" id="KAK7573836.1"/>
    </source>
</evidence>
<feature type="compositionally biased region" description="Low complexity" evidence="2">
    <location>
        <begin position="647"/>
        <end position="656"/>
    </location>
</feature>
<gene>
    <name evidence="3" type="ORF">V9T40_011027</name>
</gene>
<evidence type="ECO:0000313" key="4">
    <source>
        <dbReference type="Proteomes" id="UP001367676"/>
    </source>
</evidence>